<keyword evidence="5 7" id="KW-0687">Ribonucleoprotein</keyword>
<keyword evidence="3 7" id="KW-0694">RNA-binding</keyword>
<evidence type="ECO:0000313" key="8">
    <source>
        <dbReference type="EMBL" id="MDQ0274603.1"/>
    </source>
</evidence>
<evidence type="ECO:0000256" key="2">
    <source>
        <dbReference type="ARBA" id="ARBA00022730"/>
    </source>
</evidence>
<evidence type="ECO:0000256" key="7">
    <source>
        <dbReference type="HAMAP-Rule" id="MF_00500"/>
    </source>
</evidence>
<dbReference type="InterPro" id="IPR036510">
    <property type="entry name" value="Ribosomal_bS20_sf"/>
</dbReference>
<dbReference type="GO" id="GO:0005840">
    <property type="term" value="C:ribosome"/>
    <property type="evidence" value="ECO:0007669"/>
    <property type="project" value="UniProtKB-KW"/>
</dbReference>
<dbReference type="Gene3D" id="1.20.58.110">
    <property type="entry name" value="Ribosomal protein S20"/>
    <property type="match status" value="1"/>
</dbReference>
<dbReference type="RefSeq" id="WP_023055348.1">
    <property type="nucleotide sequence ID" value="NZ_JAUSTN010000003.1"/>
</dbReference>
<organism evidence="8 9">
    <name type="scientific">Peptoniphilus koenoeneniae</name>
    <dbReference type="NCBI Taxonomy" id="507751"/>
    <lineage>
        <taxon>Bacteria</taxon>
        <taxon>Bacillati</taxon>
        <taxon>Bacillota</taxon>
        <taxon>Tissierellia</taxon>
        <taxon>Tissierellales</taxon>
        <taxon>Peptoniphilaceae</taxon>
        <taxon>Peptoniphilus</taxon>
    </lineage>
</organism>
<dbReference type="Proteomes" id="UP001236559">
    <property type="component" value="Unassembled WGS sequence"/>
</dbReference>
<dbReference type="HAMAP" id="MF_00500">
    <property type="entry name" value="Ribosomal_bS20"/>
    <property type="match status" value="1"/>
</dbReference>
<dbReference type="PANTHER" id="PTHR33398">
    <property type="entry name" value="30S RIBOSOMAL PROTEIN S20"/>
    <property type="match status" value="1"/>
</dbReference>
<keyword evidence="4 7" id="KW-0689">Ribosomal protein</keyword>
<comment type="caution">
    <text evidence="8">The sequence shown here is derived from an EMBL/GenBank/DDBJ whole genome shotgun (WGS) entry which is preliminary data.</text>
</comment>
<reference evidence="8 9" key="1">
    <citation type="submission" date="2023-07" db="EMBL/GenBank/DDBJ databases">
        <title>Genomic Encyclopedia of Type Strains, Phase IV (KMG-IV): sequencing the most valuable type-strain genomes for metagenomic binning, comparative biology and taxonomic classification.</title>
        <authorList>
            <person name="Goeker M."/>
        </authorList>
    </citation>
    <scope>NUCLEOTIDE SEQUENCE [LARGE SCALE GENOMIC DNA]</scope>
    <source>
        <strain evidence="8 9">DSM 22616</strain>
    </source>
</reference>
<dbReference type="Pfam" id="PF01649">
    <property type="entry name" value="Ribosomal_S20p"/>
    <property type="match status" value="1"/>
</dbReference>
<dbReference type="NCBIfam" id="TIGR00029">
    <property type="entry name" value="S20"/>
    <property type="match status" value="1"/>
</dbReference>
<keyword evidence="2 7" id="KW-0699">rRNA-binding</keyword>
<name>A0ABU0ATK2_9FIRM</name>
<proteinExistence type="inferred from homology"/>
<evidence type="ECO:0000256" key="3">
    <source>
        <dbReference type="ARBA" id="ARBA00022884"/>
    </source>
</evidence>
<dbReference type="SUPFAM" id="SSF46992">
    <property type="entry name" value="Ribosomal protein S20"/>
    <property type="match status" value="1"/>
</dbReference>
<keyword evidence="9" id="KW-1185">Reference proteome</keyword>
<accession>A0ABU0ATK2</accession>
<dbReference type="EMBL" id="JAUSTN010000003">
    <property type="protein sequence ID" value="MDQ0274603.1"/>
    <property type="molecule type" value="Genomic_DNA"/>
</dbReference>
<sequence length="88" mass="9909">MANIKSAIKRIQVGKRNTLKNKIKRTEIKTAIKKFESTLSLGKADDAKELLKDVDKKLKKASAKNIIHKNAAARKVSRLTKKLNKLVK</sequence>
<gene>
    <name evidence="7" type="primary">rpsT</name>
    <name evidence="8" type="ORF">J2S72_000620</name>
</gene>
<protein>
    <recommendedName>
        <fullName evidence="6 7">Small ribosomal subunit protein bS20</fullName>
    </recommendedName>
</protein>
<dbReference type="InterPro" id="IPR002583">
    <property type="entry name" value="Ribosomal_bS20"/>
</dbReference>
<dbReference type="PANTHER" id="PTHR33398:SF1">
    <property type="entry name" value="SMALL RIBOSOMAL SUBUNIT PROTEIN BS20C"/>
    <property type="match status" value="1"/>
</dbReference>
<evidence type="ECO:0000313" key="9">
    <source>
        <dbReference type="Proteomes" id="UP001236559"/>
    </source>
</evidence>
<evidence type="ECO:0000256" key="4">
    <source>
        <dbReference type="ARBA" id="ARBA00022980"/>
    </source>
</evidence>
<evidence type="ECO:0000256" key="5">
    <source>
        <dbReference type="ARBA" id="ARBA00023274"/>
    </source>
</evidence>
<comment type="function">
    <text evidence="7">Binds directly to 16S ribosomal RNA.</text>
</comment>
<comment type="similarity">
    <text evidence="1 7">Belongs to the bacterial ribosomal protein bS20 family.</text>
</comment>
<evidence type="ECO:0000256" key="6">
    <source>
        <dbReference type="ARBA" id="ARBA00035136"/>
    </source>
</evidence>
<evidence type="ECO:0000256" key="1">
    <source>
        <dbReference type="ARBA" id="ARBA00007634"/>
    </source>
</evidence>